<evidence type="ECO:0000313" key="3">
    <source>
        <dbReference type="Proteomes" id="UP001159363"/>
    </source>
</evidence>
<dbReference type="EMBL" id="JARBHB010000007">
    <property type="protein sequence ID" value="KAJ8879507.1"/>
    <property type="molecule type" value="Genomic_DNA"/>
</dbReference>
<sequence>MKNGKSTFSKLPKKKWDMEAKLLPSTKKKLNIHTSHTWRKWRQIHTRRKSRGNSKQPGAAVRATPLFETAINKAPGPDGIPNEAATNLPPQTLEHITAVYNGMVAPIAWKVAKVITLPKPGKNCLFPQNCHPHQFAKFHGQTFWKKKYIYIYIYQRLEKIVTQLNILPNFQMGFLSQETLYNSHCNQNHKIHTSKQKQEKKYNNNLHGSASSTALLQTFTGGICQIYWRILHSFLTKINFYRTLDGINSKPIKAGVPQGSVLSPLLYAISTCGTPRMEGAGVTLYMDDTAIYASDRKVTFTKVILQTCRNKLQDYWSKWAIKFNPGKSVHIIFTKTRKENNKTIKLNDIEIPKANNAKYLGIWFDNKFALEDHIRNAKMWQCTSKITRKTKLLLHKTVIRAPMIYEAEIWDTDSECHIDKLQAIQNKIIHHILQPRRGTSTTDIHEMADIKTIKEKIEETN</sequence>
<organism evidence="2 3">
    <name type="scientific">Dryococelus australis</name>
    <dbReference type="NCBI Taxonomy" id="614101"/>
    <lineage>
        <taxon>Eukaryota</taxon>
        <taxon>Metazoa</taxon>
        <taxon>Ecdysozoa</taxon>
        <taxon>Arthropoda</taxon>
        <taxon>Hexapoda</taxon>
        <taxon>Insecta</taxon>
        <taxon>Pterygota</taxon>
        <taxon>Neoptera</taxon>
        <taxon>Polyneoptera</taxon>
        <taxon>Phasmatodea</taxon>
        <taxon>Verophasmatodea</taxon>
        <taxon>Anareolatae</taxon>
        <taxon>Phasmatidae</taxon>
        <taxon>Eurycanthinae</taxon>
        <taxon>Dryococelus</taxon>
    </lineage>
</organism>
<dbReference type="Pfam" id="PF00078">
    <property type="entry name" value="RVT_1"/>
    <property type="match status" value="1"/>
</dbReference>
<accession>A0ABQ9H5I4</accession>
<protein>
    <recommendedName>
        <fullName evidence="1">Reverse transcriptase domain-containing protein</fullName>
    </recommendedName>
</protein>
<evidence type="ECO:0000313" key="2">
    <source>
        <dbReference type="EMBL" id="KAJ8879507.1"/>
    </source>
</evidence>
<dbReference type="PANTHER" id="PTHR36688">
    <property type="entry name" value="ENDO/EXONUCLEASE/PHOSPHATASE DOMAIN-CONTAINING PROTEIN"/>
    <property type="match status" value="1"/>
</dbReference>
<dbReference type="InterPro" id="IPR000477">
    <property type="entry name" value="RT_dom"/>
</dbReference>
<dbReference type="Proteomes" id="UP001159363">
    <property type="component" value="Chromosome 6"/>
</dbReference>
<comment type="caution">
    <text evidence="2">The sequence shown here is derived from an EMBL/GenBank/DDBJ whole genome shotgun (WGS) entry which is preliminary data.</text>
</comment>
<dbReference type="PANTHER" id="PTHR36688:SF1">
    <property type="entry name" value="ENDONUCLEASE_EXONUCLEASE_PHOSPHATASE DOMAIN-CONTAINING PROTEIN"/>
    <property type="match status" value="1"/>
</dbReference>
<dbReference type="InterPro" id="IPR052560">
    <property type="entry name" value="RdDP_mobile_element"/>
</dbReference>
<gene>
    <name evidence="2" type="ORF">PR048_020115</name>
</gene>
<proteinExistence type="predicted"/>
<reference evidence="2 3" key="1">
    <citation type="submission" date="2023-02" db="EMBL/GenBank/DDBJ databases">
        <title>LHISI_Scaffold_Assembly.</title>
        <authorList>
            <person name="Stuart O.P."/>
            <person name="Cleave R."/>
            <person name="Magrath M.J.L."/>
            <person name="Mikheyev A.S."/>
        </authorList>
    </citation>
    <scope>NUCLEOTIDE SEQUENCE [LARGE SCALE GENOMIC DNA]</scope>
    <source>
        <strain evidence="2">Daus_M_001</strain>
        <tissue evidence="2">Leg muscle</tissue>
    </source>
</reference>
<evidence type="ECO:0000259" key="1">
    <source>
        <dbReference type="Pfam" id="PF00078"/>
    </source>
</evidence>
<keyword evidence="3" id="KW-1185">Reference proteome</keyword>
<feature type="domain" description="Reverse transcriptase" evidence="1">
    <location>
        <begin position="153"/>
        <end position="363"/>
    </location>
</feature>
<name>A0ABQ9H5I4_9NEOP</name>